<organism evidence="2">
    <name type="scientific">Oryza brachyantha</name>
    <name type="common">malo sina</name>
    <dbReference type="NCBI Taxonomy" id="4533"/>
    <lineage>
        <taxon>Eukaryota</taxon>
        <taxon>Viridiplantae</taxon>
        <taxon>Streptophyta</taxon>
        <taxon>Embryophyta</taxon>
        <taxon>Tracheophyta</taxon>
        <taxon>Spermatophyta</taxon>
        <taxon>Magnoliopsida</taxon>
        <taxon>Liliopsida</taxon>
        <taxon>Poales</taxon>
        <taxon>Poaceae</taxon>
        <taxon>BOP clade</taxon>
        <taxon>Oryzoideae</taxon>
        <taxon>Oryzeae</taxon>
        <taxon>Oryzinae</taxon>
        <taxon>Oryza</taxon>
    </lineage>
</organism>
<keyword evidence="1" id="KW-0812">Transmembrane</keyword>
<accession>J3M791</accession>
<evidence type="ECO:0000256" key="1">
    <source>
        <dbReference type="SAM" id="Phobius"/>
    </source>
</evidence>
<feature type="transmembrane region" description="Helical" evidence="1">
    <location>
        <begin position="12"/>
        <end position="33"/>
    </location>
</feature>
<dbReference type="Proteomes" id="UP000006038">
    <property type="component" value="Chromosome 5"/>
</dbReference>
<dbReference type="AlphaFoldDB" id="J3M791"/>
<keyword evidence="1" id="KW-1133">Transmembrane helix</keyword>
<evidence type="ECO:0000313" key="2">
    <source>
        <dbReference type="EnsemblPlants" id="OB05G24650.1"/>
    </source>
</evidence>
<dbReference type="Gramene" id="OB05G24650.1">
    <property type="protein sequence ID" value="OB05G24650.1"/>
    <property type="gene ID" value="OB05G24650"/>
</dbReference>
<name>J3M791_ORYBR</name>
<sequence>MFIFWNNRVCFFFSFLFVRGVLDVSIFFFLFILETSDRIVCRAISKETCLISLSFDALGRFQEPRCQSRSLHKGRTFAGLLGPQSTQHA</sequence>
<dbReference type="EnsemblPlants" id="OB05G24650.1">
    <property type="protein sequence ID" value="OB05G24650.1"/>
    <property type="gene ID" value="OB05G24650"/>
</dbReference>
<proteinExistence type="predicted"/>
<keyword evidence="3" id="KW-1185">Reference proteome</keyword>
<keyword evidence="1" id="KW-0472">Membrane</keyword>
<reference evidence="2" key="1">
    <citation type="journal article" date="2013" name="Nat. Commun.">
        <title>Whole-genome sequencing of Oryza brachyantha reveals mechanisms underlying Oryza genome evolution.</title>
        <authorList>
            <person name="Chen J."/>
            <person name="Huang Q."/>
            <person name="Gao D."/>
            <person name="Wang J."/>
            <person name="Lang Y."/>
            <person name="Liu T."/>
            <person name="Li B."/>
            <person name="Bai Z."/>
            <person name="Luis Goicoechea J."/>
            <person name="Liang C."/>
            <person name="Chen C."/>
            <person name="Zhang W."/>
            <person name="Sun S."/>
            <person name="Liao Y."/>
            <person name="Zhang X."/>
            <person name="Yang L."/>
            <person name="Song C."/>
            <person name="Wang M."/>
            <person name="Shi J."/>
            <person name="Liu G."/>
            <person name="Liu J."/>
            <person name="Zhou H."/>
            <person name="Zhou W."/>
            <person name="Yu Q."/>
            <person name="An N."/>
            <person name="Chen Y."/>
            <person name="Cai Q."/>
            <person name="Wang B."/>
            <person name="Liu B."/>
            <person name="Min J."/>
            <person name="Huang Y."/>
            <person name="Wu H."/>
            <person name="Li Z."/>
            <person name="Zhang Y."/>
            <person name="Yin Y."/>
            <person name="Song W."/>
            <person name="Jiang J."/>
            <person name="Jackson S.A."/>
            <person name="Wing R.A."/>
            <person name="Wang J."/>
            <person name="Chen M."/>
        </authorList>
    </citation>
    <scope>NUCLEOTIDE SEQUENCE [LARGE SCALE GENOMIC DNA]</scope>
    <source>
        <strain evidence="2">cv. IRGC 101232</strain>
    </source>
</reference>
<dbReference type="HOGENOM" id="CLU_2458386_0_0_1"/>
<reference evidence="2" key="2">
    <citation type="submission" date="2013-04" db="UniProtKB">
        <authorList>
            <consortium name="EnsemblPlants"/>
        </authorList>
    </citation>
    <scope>IDENTIFICATION</scope>
</reference>
<protein>
    <submittedName>
        <fullName evidence="2">Uncharacterized protein</fullName>
    </submittedName>
</protein>
<evidence type="ECO:0000313" key="3">
    <source>
        <dbReference type="Proteomes" id="UP000006038"/>
    </source>
</evidence>